<keyword evidence="2" id="KW-0808">Transferase</keyword>
<dbReference type="SUPFAM" id="SSF53448">
    <property type="entry name" value="Nucleotide-diphospho-sugar transferases"/>
    <property type="match status" value="1"/>
</dbReference>
<dbReference type="AlphaFoldDB" id="A0A7W5D1L4"/>
<feature type="domain" description="Glycosyltransferase 2-like" evidence="1">
    <location>
        <begin position="31"/>
        <end position="171"/>
    </location>
</feature>
<reference evidence="2 3" key="1">
    <citation type="submission" date="2020-08" db="EMBL/GenBank/DDBJ databases">
        <title>Sequencing the genomes of 1000 actinobacteria strains.</title>
        <authorList>
            <person name="Klenk H.-P."/>
        </authorList>
    </citation>
    <scope>NUCLEOTIDE SEQUENCE [LARGE SCALE GENOMIC DNA]</scope>
    <source>
        <strain evidence="2 3">DSM 22242</strain>
    </source>
</reference>
<dbReference type="CDD" id="cd00761">
    <property type="entry name" value="Glyco_tranf_GTA_type"/>
    <property type="match status" value="1"/>
</dbReference>
<comment type="caution">
    <text evidence="2">The sequence shown here is derived from an EMBL/GenBank/DDBJ whole genome shotgun (WGS) entry which is preliminary data.</text>
</comment>
<dbReference type="EMBL" id="JACHYA010000002">
    <property type="protein sequence ID" value="MBB3171204.1"/>
    <property type="molecule type" value="Genomic_DNA"/>
</dbReference>
<dbReference type="Proteomes" id="UP000530850">
    <property type="component" value="Unassembled WGS sequence"/>
</dbReference>
<gene>
    <name evidence="2" type="ORF">FHR31_001016</name>
</gene>
<dbReference type="PANTHER" id="PTHR22916">
    <property type="entry name" value="GLYCOSYLTRANSFERASE"/>
    <property type="match status" value="1"/>
</dbReference>
<sequence length="460" mass="51777">MKAPKFLRRLLGKQHSAPRPSSYAPSSSYAIVSAAYNVAPYLDEFFGSIAQQTIDRRFLSVVVVDDGSTDETAAICERWAEELPGQVTLIRQENGGQAAARNHGLQLVSAEWVTFTDPDDFLAPDYFETVDRAISRHPDAVFLATKFFPYDESTGTTTAKHPLNWRFTNDGAFYSVLDESMPMALSMASGFFKTEHIEDESLKASTEIKPVFEDAHFVGRYLASAKSGTAGFLGSAKYYYRKRADESSTMDHSWDGTDRLLTVPRMGHADLLRYAQEARGEIPAFAKLTVLYDIGWYFRNHVDHPELGDHFTSTDIAEGRRLLEENLQAIGYDMLFSPQNKAMGFDHKAAIAKTFFGKNPPFQKAYLIASDTENCRLTFRTFVSAPAVFVDEQRVDPALDTLQRFFWGEPFYCRYTLEIPYQSTSSRVRFDFGDRLPVQIDTKGTVLPNGSTVAEFLAHM</sequence>
<dbReference type="GeneID" id="93356370"/>
<accession>A0A7W5D1L4</accession>
<protein>
    <submittedName>
        <fullName evidence="2">Glycosyltransferase involved in cell wall biosynthesis</fullName>
    </submittedName>
</protein>
<dbReference type="InterPro" id="IPR029044">
    <property type="entry name" value="Nucleotide-diphossugar_trans"/>
</dbReference>
<dbReference type="GO" id="GO:0016740">
    <property type="term" value="F:transferase activity"/>
    <property type="evidence" value="ECO:0007669"/>
    <property type="project" value="UniProtKB-KW"/>
</dbReference>
<evidence type="ECO:0000313" key="3">
    <source>
        <dbReference type="Proteomes" id="UP000530850"/>
    </source>
</evidence>
<dbReference type="Gene3D" id="3.90.550.10">
    <property type="entry name" value="Spore Coat Polysaccharide Biosynthesis Protein SpsA, Chain A"/>
    <property type="match status" value="1"/>
</dbReference>
<evidence type="ECO:0000313" key="2">
    <source>
        <dbReference type="EMBL" id="MBB3171204.1"/>
    </source>
</evidence>
<proteinExistence type="predicted"/>
<dbReference type="Pfam" id="PF00535">
    <property type="entry name" value="Glycos_transf_2"/>
    <property type="match status" value="1"/>
</dbReference>
<evidence type="ECO:0000259" key="1">
    <source>
        <dbReference type="Pfam" id="PF00535"/>
    </source>
</evidence>
<organism evidence="2 3">
    <name type="scientific">Parvibacter caecicola</name>
    <dbReference type="NCBI Taxonomy" id="747645"/>
    <lineage>
        <taxon>Bacteria</taxon>
        <taxon>Bacillati</taxon>
        <taxon>Actinomycetota</taxon>
        <taxon>Coriobacteriia</taxon>
        <taxon>Coriobacteriales</taxon>
        <taxon>Coriobacteriaceae</taxon>
        <taxon>Parvibacter</taxon>
    </lineage>
</organism>
<dbReference type="RefSeq" id="WP_161555275.1">
    <property type="nucleotide sequence ID" value="NZ_JACHYA010000002.1"/>
</dbReference>
<dbReference type="InterPro" id="IPR001173">
    <property type="entry name" value="Glyco_trans_2-like"/>
</dbReference>
<name>A0A7W5D1L4_9ACTN</name>